<dbReference type="EMBL" id="HBUE01131057">
    <property type="protein sequence ID" value="CAG6496437.1"/>
    <property type="molecule type" value="Transcribed_RNA"/>
</dbReference>
<accession>A0A8D8G4S8</accession>
<name>A0A8D8G4S8_CULPI</name>
<organism evidence="2">
    <name type="scientific">Culex pipiens</name>
    <name type="common">House mosquito</name>
    <dbReference type="NCBI Taxonomy" id="7175"/>
    <lineage>
        <taxon>Eukaryota</taxon>
        <taxon>Metazoa</taxon>
        <taxon>Ecdysozoa</taxon>
        <taxon>Arthropoda</taxon>
        <taxon>Hexapoda</taxon>
        <taxon>Insecta</taxon>
        <taxon>Pterygota</taxon>
        <taxon>Neoptera</taxon>
        <taxon>Endopterygota</taxon>
        <taxon>Diptera</taxon>
        <taxon>Nematocera</taxon>
        <taxon>Culicoidea</taxon>
        <taxon>Culicidae</taxon>
        <taxon>Culicinae</taxon>
        <taxon>Culicini</taxon>
        <taxon>Culex</taxon>
        <taxon>Culex</taxon>
    </lineage>
</organism>
<sequence>MLQRTRLRKRSRSSRRSRKVQLCLQEGETNRFNRMKTIIIPRRSRKPQPHQFPKRHPRRTPTNLLKLFQWFRFGDVVQSSVPHRRSIPRKNLSSHKNQSQFKDHFRRSTLRKNLYLHKNQSLPQ</sequence>
<dbReference type="EMBL" id="HBUE01131058">
    <property type="protein sequence ID" value="CAG6496439.1"/>
    <property type="molecule type" value="Transcribed_RNA"/>
</dbReference>
<proteinExistence type="predicted"/>
<dbReference type="AlphaFoldDB" id="A0A8D8G4S8"/>
<feature type="region of interest" description="Disordered" evidence="1">
    <location>
        <begin position="81"/>
        <end position="108"/>
    </location>
</feature>
<reference evidence="2" key="1">
    <citation type="submission" date="2021-05" db="EMBL/GenBank/DDBJ databases">
        <authorList>
            <person name="Alioto T."/>
            <person name="Alioto T."/>
            <person name="Gomez Garrido J."/>
        </authorList>
    </citation>
    <scope>NUCLEOTIDE SEQUENCE</scope>
</reference>
<evidence type="ECO:0000313" key="2">
    <source>
        <dbReference type="EMBL" id="CAG6496437.1"/>
    </source>
</evidence>
<protein>
    <submittedName>
        <fullName evidence="2">(northern house mosquito) hypothetical protein</fullName>
    </submittedName>
</protein>
<evidence type="ECO:0000256" key="1">
    <source>
        <dbReference type="SAM" id="MobiDB-lite"/>
    </source>
</evidence>